<dbReference type="EMBL" id="JAKZGP010000011">
    <property type="protein sequence ID" value="MCH7409000.1"/>
    <property type="molecule type" value="Genomic_DNA"/>
</dbReference>
<organism evidence="1 2">
    <name type="scientific">Belliella filtrata</name>
    <dbReference type="NCBI Taxonomy" id="2923435"/>
    <lineage>
        <taxon>Bacteria</taxon>
        <taxon>Pseudomonadati</taxon>
        <taxon>Bacteroidota</taxon>
        <taxon>Cytophagia</taxon>
        <taxon>Cytophagales</taxon>
        <taxon>Cyclobacteriaceae</taxon>
        <taxon>Belliella</taxon>
    </lineage>
</organism>
<name>A0ABS9UZ28_9BACT</name>
<reference evidence="1" key="1">
    <citation type="submission" date="2022-03" db="EMBL/GenBank/DDBJ databases">
        <title>De novo assembled genomes of Belliella spp. (Cyclobacteriaceae) strains.</title>
        <authorList>
            <person name="Szabo A."/>
            <person name="Korponai K."/>
            <person name="Felfoldi T."/>
        </authorList>
    </citation>
    <scope>NUCLEOTIDE SEQUENCE</scope>
    <source>
        <strain evidence="1">DSM 111904</strain>
    </source>
</reference>
<dbReference type="Proteomes" id="UP001165489">
    <property type="component" value="Unassembled WGS sequence"/>
</dbReference>
<proteinExistence type="predicted"/>
<comment type="caution">
    <text evidence="1">The sequence shown here is derived from an EMBL/GenBank/DDBJ whole genome shotgun (WGS) entry which is preliminary data.</text>
</comment>
<protein>
    <recommendedName>
        <fullName evidence="3">DUF4221 domain-containing protein</fullName>
    </recommendedName>
</protein>
<evidence type="ECO:0008006" key="3">
    <source>
        <dbReference type="Google" id="ProtNLM"/>
    </source>
</evidence>
<accession>A0ABS9UZ28</accession>
<evidence type="ECO:0000313" key="2">
    <source>
        <dbReference type="Proteomes" id="UP001165489"/>
    </source>
</evidence>
<sequence>MSKFYQVEILFILGVLMIACSERVNDSQVKVDSNFWELVILDSIQVDYLADIREGTFSNGIGVIKDISRSTLLKFDSLGKVLVKKEFPKEGPGTVRWLETLLEHNGEFFGTTSFKNIYHFDQDLTLKGSLDMPFLGEARGGSYNQNNIVFWKDKLLLWYPGRNGVSPYKNYFYRDHALLELYDLKTKSSKPVVKTPLTSKYSTDDFFGRPYLNFTIENDSLYLTFSNEPIVHVYVMGDSISWERSFDILPSDFKLLPGKKTPYTYQEEMKMEEARIHGIYSDQHNIIVTYYGGIDEDTFTNHELKERGNFSRYPEFLKNYLKIYHCEYGWSNELVIPSKVKTILNIESVDKVFFALRNDDFLGEEQDYTTFYKIQLVRK</sequence>
<gene>
    <name evidence="1" type="ORF">MM239_06315</name>
</gene>
<dbReference type="PROSITE" id="PS51257">
    <property type="entry name" value="PROKAR_LIPOPROTEIN"/>
    <property type="match status" value="1"/>
</dbReference>
<evidence type="ECO:0000313" key="1">
    <source>
        <dbReference type="EMBL" id="MCH7409000.1"/>
    </source>
</evidence>
<keyword evidence="2" id="KW-1185">Reference proteome</keyword>
<dbReference type="RefSeq" id="WP_241347361.1">
    <property type="nucleotide sequence ID" value="NZ_JAKZGP010000011.1"/>
</dbReference>